<dbReference type="Proteomes" id="UP000295777">
    <property type="component" value="Unassembled WGS sequence"/>
</dbReference>
<dbReference type="SUPFAM" id="SSF51717">
    <property type="entry name" value="Dihydropteroate synthetase-like"/>
    <property type="match status" value="1"/>
</dbReference>
<evidence type="ECO:0000256" key="10">
    <source>
        <dbReference type="ARBA" id="ARBA00022909"/>
    </source>
</evidence>
<evidence type="ECO:0000256" key="11">
    <source>
        <dbReference type="ARBA" id="ARBA00030193"/>
    </source>
</evidence>
<gene>
    <name evidence="13" type="ORF">CLV27_0289</name>
</gene>
<dbReference type="GO" id="GO:0046654">
    <property type="term" value="P:tetrahydrofolate biosynthetic process"/>
    <property type="evidence" value="ECO:0007669"/>
    <property type="project" value="TreeGrafter"/>
</dbReference>
<dbReference type="OrthoDB" id="9811744at2"/>
<dbReference type="InterPro" id="IPR000489">
    <property type="entry name" value="Pterin-binding_dom"/>
</dbReference>
<evidence type="ECO:0000256" key="7">
    <source>
        <dbReference type="ARBA" id="ARBA00022679"/>
    </source>
</evidence>
<evidence type="ECO:0000259" key="12">
    <source>
        <dbReference type="PROSITE" id="PS50972"/>
    </source>
</evidence>
<accession>A0A4R1GER8</accession>
<dbReference type="InterPro" id="IPR011005">
    <property type="entry name" value="Dihydropteroate_synth-like_sf"/>
</dbReference>
<keyword evidence="10" id="KW-0289">Folate biosynthesis</keyword>
<dbReference type="Pfam" id="PF00809">
    <property type="entry name" value="Pterin_bind"/>
    <property type="match status" value="1"/>
</dbReference>
<organism evidence="13 14">
    <name type="scientific">Phorcysia thermohydrogeniphila</name>
    <dbReference type="NCBI Taxonomy" id="936138"/>
    <lineage>
        <taxon>Bacteria</taxon>
        <taxon>Pseudomonadati</taxon>
        <taxon>Aquificota</taxon>
        <taxon>Aquificia</taxon>
        <taxon>Desulfurobacteriales</taxon>
        <taxon>Desulfurobacteriaceae</taxon>
        <taxon>Phorcysia</taxon>
    </lineage>
</organism>
<dbReference type="InterPro" id="IPR006390">
    <property type="entry name" value="DHP_synth_dom"/>
</dbReference>
<dbReference type="PROSITE" id="PS50972">
    <property type="entry name" value="PTERIN_BINDING"/>
    <property type="match status" value="1"/>
</dbReference>
<comment type="pathway">
    <text evidence="3">Cofactor biosynthesis; tetrahydrofolate biosynthesis; 7,8-dihydrofolate from 2-amino-4-hydroxy-6-hydroxymethyl-7,8-dihydropteridine diphosphate and 4-aminobenzoate: step 1/2.</text>
</comment>
<dbReference type="GO" id="GO:0005829">
    <property type="term" value="C:cytosol"/>
    <property type="evidence" value="ECO:0007669"/>
    <property type="project" value="TreeGrafter"/>
</dbReference>
<proteinExistence type="inferred from homology"/>
<feature type="domain" description="Pterin-binding" evidence="12">
    <location>
        <begin position="136"/>
        <end position="392"/>
    </location>
</feature>
<keyword evidence="14" id="KW-1185">Reference proteome</keyword>
<dbReference type="PANTHER" id="PTHR20941:SF1">
    <property type="entry name" value="FOLIC ACID SYNTHESIS PROTEIN FOL1"/>
    <property type="match status" value="1"/>
</dbReference>
<dbReference type="PROSITE" id="PS00793">
    <property type="entry name" value="DHPS_2"/>
    <property type="match status" value="1"/>
</dbReference>
<comment type="cofactor">
    <cofactor evidence="2">
        <name>Mg(2+)</name>
        <dbReference type="ChEBI" id="CHEBI:18420"/>
    </cofactor>
</comment>
<evidence type="ECO:0000313" key="14">
    <source>
        <dbReference type="Proteomes" id="UP000295777"/>
    </source>
</evidence>
<dbReference type="EMBL" id="SMFV01000001">
    <property type="protein sequence ID" value="TCK06488.1"/>
    <property type="molecule type" value="Genomic_DNA"/>
</dbReference>
<comment type="catalytic activity">
    <reaction evidence="1">
        <text>(7,8-dihydropterin-6-yl)methyl diphosphate + 4-aminobenzoate = 7,8-dihydropteroate + diphosphate</text>
        <dbReference type="Rhea" id="RHEA:19949"/>
        <dbReference type="ChEBI" id="CHEBI:17836"/>
        <dbReference type="ChEBI" id="CHEBI:17839"/>
        <dbReference type="ChEBI" id="CHEBI:33019"/>
        <dbReference type="ChEBI" id="CHEBI:72950"/>
        <dbReference type="EC" id="2.5.1.15"/>
    </reaction>
</comment>
<dbReference type="CDD" id="cd00739">
    <property type="entry name" value="DHPS"/>
    <property type="match status" value="1"/>
</dbReference>
<keyword evidence="7" id="KW-0808">Transferase</keyword>
<dbReference type="NCBIfam" id="TIGR01496">
    <property type="entry name" value="DHPS"/>
    <property type="match status" value="1"/>
</dbReference>
<dbReference type="GO" id="GO:0004156">
    <property type="term" value="F:dihydropteroate synthase activity"/>
    <property type="evidence" value="ECO:0007669"/>
    <property type="project" value="UniProtKB-EC"/>
</dbReference>
<comment type="similarity">
    <text evidence="4">Belongs to the DHPS family.</text>
</comment>
<evidence type="ECO:0000256" key="9">
    <source>
        <dbReference type="ARBA" id="ARBA00022842"/>
    </source>
</evidence>
<protein>
    <recommendedName>
        <fullName evidence="6">Dihydropteroate synthase</fullName>
        <ecNumber evidence="5">2.5.1.15</ecNumber>
    </recommendedName>
    <alternativeName>
        <fullName evidence="11">Dihydropteroate pyrophosphorylase</fullName>
    </alternativeName>
</protein>
<dbReference type="FunFam" id="3.20.20.20:FF:000006">
    <property type="entry name" value="Dihydropteroate synthase"/>
    <property type="match status" value="1"/>
</dbReference>
<sequence>MLIVPKEFKDPEELKEYLLKIGNTPQGVEILSKKGKVLLFEVKDIDTRAANILKQDAIALGGDCAVPRKASSFEKGKCTVLLMVTERELERLIEKLKLQPFGLKKLSEKLQKTLSEYRKDSFTISYRGKELSLKKPVIMGILNVTPDSFSDGGLYSSTDRALKRCEEMLKEGAQIIDIGGESTRPGAEPVPLEEEIRRTIPVIEEMRKKLGDDFFISIDTYKSSVAERALNAGADIVNDISGFHFDSKMAQLVAKRKCPAVIMHIKGTPKDMQKNPYYEDVVKEIVEYFERTIKMAEERGVERSQLIIDPGIGFGKRVTDNLCILKRLSELKVFGLPILIGASRKSFIGAVTGEEIPARRVPGSLAAAAIAVLKGAKILRVHDVKETKQFLDTLLAIEEASC</sequence>
<comment type="caution">
    <text evidence="13">The sequence shown here is derived from an EMBL/GenBank/DDBJ whole genome shotgun (WGS) entry which is preliminary data.</text>
</comment>
<dbReference type="GO" id="GO:0046872">
    <property type="term" value="F:metal ion binding"/>
    <property type="evidence" value="ECO:0007669"/>
    <property type="project" value="UniProtKB-KW"/>
</dbReference>
<dbReference type="RefSeq" id="WP_132525076.1">
    <property type="nucleotide sequence ID" value="NZ_SMFV01000001.1"/>
</dbReference>
<evidence type="ECO:0000313" key="13">
    <source>
        <dbReference type="EMBL" id="TCK06488.1"/>
    </source>
</evidence>
<dbReference type="GO" id="GO:0046656">
    <property type="term" value="P:folic acid biosynthetic process"/>
    <property type="evidence" value="ECO:0007669"/>
    <property type="project" value="UniProtKB-KW"/>
</dbReference>
<dbReference type="EC" id="2.5.1.15" evidence="5"/>
<evidence type="ECO:0000256" key="6">
    <source>
        <dbReference type="ARBA" id="ARBA00016919"/>
    </source>
</evidence>
<dbReference type="PANTHER" id="PTHR20941">
    <property type="entry name" value="FOLATE SYNTHESIS PROTEINS"/>
    <property type="match status" value="1"/>
</dbReference>
<evidence type="ECO:0000256" key="5">
    <source>
        <dbReference type="ARBA" id="ARBA00012458"/>
    </source>
</evidence>
<dbReference type="AlphaFoldDB" id="A0A4R1GER8"/>
<dbReference type="Gene3D" id="3.20.20.20">
    <property type="entry name" value="Dihydropteroate synthase-like"/>
    <property type="match status" value="1"/>
</dbReference>
<keyword evidence="8" id="KW-0479">Metal-binding</keyword>
<evidence type="ECO:0000256" key="4">
    <source>
        <dbReference type="ARBA" id="ARBA00009503"/>
    </source>
</evidence>
<dbReference type="PROSITE" id="PS00792">
    <property type="entry name" value="DHPS_1"/>
    <property type="match status" value="1"/>
</dbReference>
<reference evidence="13 14" key="1">
    <citation type="submission" date="2019-03" db="EMBL/GenBank/DDBJ databases">
        <title>Genomic Encyclopedia of Archaeal and Bacterial Type Strains, Phase II (KMG-II): from individual species to whole genera.</title>
        <authorList>
            <person name="Goeker M."/>
        </authorList>
    </citation>
    <scope>NUCLEOTIDE SEQUENCE [LARGE SCALE GENOMIC DNA]</scope>
    <source>
        <strain evidence="13 14">DSM 24425</strain>
    </source>
</reference>
<evidence type="ECO:0000256" key="1">
    <source>
        <dbReference type="ARBA" id="ARBA00000012"/>
    </source>
</evidence>
<name>A0A4R1GER8_9BACT</name>
<dbReference type="InterPro" id="IPR045031">
    <property type="entry name" value="DHP_synth-like"/>
</dbReference>
<keyword evidence="9" id="KW-0460">Magnesium</keyword>
<evidence type="ECO:0000256" key="2">
    <source>
        <dbReference type="ARBA" id="ARBA00001946"/>
    </source>
</evidence>
<evidence type="ECO:0000256" key="3">
    <source>
        <dbReference type="ARBA" id="ARBA00004763"/>
    </source>
</evidence>
<evidence type="ECO:0000256" key="8">
    <source>
        <dbReference type="ARBA" id="ARBA00022723"/>
    </source>
</evidence>